<reference evidence="2 3" key="1">
    <citation type="submission" date="2015-03" db="EMBL/GenBank/DDBJ databases">
        <title>Genome Sequence of Kiloniella spongiae MEBiC09566, isolated from a marine sponge.</title>
        <authorList>
            <person name="Shao Z."/>
            <person name="Wang L."/>
            <person name="Li X."/>
        </authorList>
    </citation>
    <scope>NUCLEOTIDE SEQUENCE [LARGE SCALE GENOMIC DNA]</scope>
    <source>
        <strain evidence="2 3">MEBiC09566</strain>
    </source>
</reference>
<dbReference type="InterPro" id="IPR023808">
    <property type="entry name" value="Nitrile_Hydratase_acc_put"/>
</dbReference>
<dbReference type="EMBL" id="LAQL01000007">
    <property type="protein sequence ID" value="KLN60549.1"/>
    <property type="molecule type" value="Genomic_DNA"/>
</dbReference>
<proteinExistence type="predicted"/>
<evidence type="ECO:0000313" key="2">
    <source>
        <dbReference type="EMBL" id="KLN60549.1"/>
    </source>
</evidence>
<dbReference type="NCBIfam" id="TIGR03889">
    <property type="entry name" value="nitrile_acc"/>
    <property type="match status" value="1"/>
</dbReference>
<dbReference type="Proteomes" id="UP000035444">
    <property type="component" value="Unassembled WGS sequence"/>
</dbReference>
<organism evidence="2 3">
    <name type="scientific">Kiloniella spongiae</name>
    <dbReference type="NCBI Taxonomy" id="1489064"/>
    <lineage>
        <taxon>Bacteria</taxon>
        <taxon>Pseudomonadati</taxon>
        <taxon>Pseudomonadota</taxon>
        <taxon>Alphaproteobacteria</taxon>
        <taxon>Rhodospirillales</taxon>
        <taxon>Kiloniellaceae</taxon>
        <taxon>Kiloniella</taxon>
    </lineage>
</organism>
<dbReference type="RefSeq" id="WP_047764516.1">
    <property type="nucleotide sequence ID" value="NZ_LAQL01000007.1"/>
</dbReference>
<accession>A0A0H2MDE6</accession>
<dbReference type="Gene3D" id="1.10.472.20">
    <property type="entry name" value="Nitrile hydratase, beta subunit"/>
    <property type="match status" value="1"/>
</dbReference>
<protein>
    <recommendedName>
        <fullName evidence="1">Nitrile hydratase beta subunit-like N-terminal domain-containing protein</fullName>
    </recommendedName>
</protein>
<sequence length="118" mass="13762">MSNTTQHFCRNLPQIPTDADGPVFTEPWQAQAFALAVRLCDEGHFTWAEWVDMFSQEIKLAQANGDPDLGNTYYNHWLNVLEKIITQKQDITSEEMNLRKEEWRKAYLRTPHGQPVEL</sequence>
<dbReference type="InterPro" id="IPR042262">
    <property type="entry name" value="CN_hydtase_beta_C"/>
</dbReference>
<evidence type="ECO:0000313" key="3">
    <source>
        <dbReference type="Proteomes" id="UP000035444"/>
    </source>
</evidence>
<dbReference type="SUPFAM" id="SSF50090">
    <property type="entry name" value="Electron transport accessory proteins"/>
    <property type="match status" value="1"/>
</dbReference>
<dbReference type="InterPro" id="IPR049054">
    <property type="entry name" value="CN_hydtase_beta-like_N"/>
</dbReference>
<comment type="caution">
    <text evidence="2">The sequence shown here is derived from an EMBL/GenBank/DDBJ whole genome shotgun (WGS) entry which is preliminary data.</text>
</comment>
<feature type="domain" description="Nitrile hydratase beta subunit-like N-terminal" evidence="1">
    <location>
        <begin position="13"/>
        <end position="104"/>
    </location>
</feature>
<dbReference type="Pfam" id="PF21006">
    <property type="entry name" value="NHase_beta_N"/>
    <property type="match status" value="1"/>
</dbReference>
<keyword evidence="3" id="KW-1185">Reference proteome</keyword>
<name>A0A0H2MDE6_9PROT</name>
<dbReference type="InterPro" id="IPR008990">
    <property type="entry name" value="Elect_transpt_acc-like_dom_sf"/>
</dbReference>
<dbReference type="OrthoDB" id="9811616at2"/>
<dbReference type="STRING" id="1489064.WH96_12690"/>
<gene>
    <name evidence="2" type="ORF">WH96_12690</name>
</gene>
<dbReference type="AlphaFoldDB" id="A0A0H2MDE6"/>
<evidence type="ECO:0000259" key="1">
    <source>
        <dbReference type="Pfam" id="PF21006"/>
    </source>
</evidence>